<dbReference type="GO" id="GO:0016301">
    <property type="term" value="F:kinase activity"/>
    <property type="evidence" value="ECO:0007669"/>
    <property type="project" value="UniProtKB-KW"/>
</dbReference>
<name>A0ABY4S104_9BACL</name>
<dbReference type="EMBL" id="CP027059">
    <property type="protein sequence ID" value="UQZ87104.1"/>
    <property type="molecule type" value="Genomic_DNA"/>
</dbReference>
<proteinExistence type="predicted"/>
<dbReference type="InterPro" id="IPR007344">
    <property type="entry name" value="GrpB/CoaE"/>
</dbReference>
<organism evidence="1 2">
    <name type="scientific">Paenibacillus konkukensis</name>
    <dbReference type="NCBI Taxonomy" id="2020716"/>
    <lineage>
        <taxon>Bacteria</taxon>
        <taxon>Bacillati</taxon>
        <taxon>Bacillota</taxon>
        <taxon>Bacilli</taxon>
        <taxon>Bacillales</taxon>
        <taxon>Paenibacillaceae</taxon>
        <taxon>Paenibacillus</taxon>
    </lineage>
</organism>
<keyword evidence="2" id="KW-1185">Reference proteome</keyword>
<dbReference type="SUPFAM" id="SSF81301">
    <property type="entry name" value="Nucleotidyltransferase"/>
    <property type="match status" value="1"/>
</dbReference>
<reference evidence="1" key="1">
    <citation type="submission" date="2018-02" db="EMBL/GenBank/DDBJ databases">
        <authorList>
            <person name="Kim S.-K."/>
            <person name="Jung H.-I."/>
            <person name="Lee S.-W."/>
        </authorList>
    </citation>
    <scope>NUCLEOTIDE SEQUENCE</scope>
    <source>
        <strain evidence="1">SK3146</strain>
    </source>
</reference>
<keyword evidence="1" id="KW-0808">Transferase</keyword>
<dbReference type="PANTHER" id="PTHR34822">
    <property type="entry name" value="GRPB DOMAIN PROTEIN (AFU_ORTHOLOGUE AFUA_1G01530)"/>
    <property type="match status" value="1"/>
</dbReference>
<dbReference type="Proteomes" id="UP001057134">
    <property type="component" value="Chromosome"/>
</dbReference>
<evidence type="ECO:0000313" key="1">
    <source>
        <dbReference type="EMBL" id="UQZ87104.1"/>
    </source>
</evidence>
<sequence>MRQTDIRPWTPEWAARYAEAAEFLKSVLGEEAVAVYHIGSTSVPDIGYAKPIVDILVVLRRIEAADACHERLKAYGFEPKGENGIPGRRYFTKGGDRRTHHVHMFEEGHPAVQAHLDFKAYLSAHPQDAAAYGELKLRLAEQFPHDTKLYQEGKQEFVNGLAQKAASWAARSRK</sequence>
<dbReference type="Pfam" id="PF04229">
    <property type="entry name" value="GrpB"/>
    <property type="match status" value="1"/>
</dbReference>
<dbReference type="PANTHER" id="PTHR34822:SF1">
    <property type="entry name" value="GRPB FAMILY PROTEIN"/>
    <property type="match status" value="1"/>
</dbReference>
<dbReference type="Gene3D" id="3.30.460.10">
    <property type="entry name" value="Beta Polymerase, domain 2"/>
    <property type="match status" value="1"/>
</dbReference>
<accession>A0ABY4S104</accession>
<evidence type="ECO:0000313" key="2">
    <source>
        <dbReference type="Proteomes" id="UP001057134"/>
    </source>
</evidence>
<protein>
    <submittedName>
        <fullName evidence="1">Dephospho-CoA kinase/protein folding accessory domain-containing protein</fullName>
    </submittedName>
</protein>
<reference evidence="1" key="2">
    <citation type="journal article" date="2021" name="J Anim Sci Technol">
        <title>Complete genome sequence of Paenibacillus konkukensis sp. nov. SK3146 as a potential probiotic strain.</title>
        <authorList>
            <person name="Jung H.I."/>
            <person name="Park S."/>
            <person name="Niu K.M."/>
            <person name="Lee S.W."/>
            <person name="Kothari D."/>
            <person name="Yi K.J."/>
            <person name="Kim S.K."/>
        </authorList>
    </citation>
    <scope>NUCLEOTIDE SEQUENCE</scope>
    <source>
        <strain evidence="1">SK3146</strain>
    </source>
</reference>
<keyword evidence="1" id="KW-0418">Kinase</keyword>
<dbReference type="RefSeq" id="WP_249862592.1">
    <property type="nucleotide sequence ID" value="NZ_CP027059.1"/>
</dbReference>
<gene>
    <name evidence="1" type="ORF">SK3146_06397</name>
</gene>
<dbReference type="InterPro" id="IPR043519">
    <property type="entry name" value="NT_sf"/>
</dbReference>